<sequence length="167" mass="17747">MISGAVPASAATANHLEQFSARFSGHWEGQEAAFSGQGRPEALPEDVIPAAMQEWGIVPHDWQTRCQSSIPKTDTIQCDYQRLAPVTGCKDDCRPPELKGRTKAICLPLQAFAYAAQHGSNTVLQAGVIREEGPARTRLSGTLVFTSGAPHGSSDLKAVGLGIEGHV</sequence>
<gene>
    <name evidence="1" type="ORF">WJX73_008165</name>
</gene>
<proteinExistence type="predicted"/>
<organism evidence="1 2">
    <name type="scientific">Symbiochloris irregularis</name>
    <dbReference type="NCBI Taxonomy" id="706552"/>
    <lineage>
        <taxon>Eukaryota</taxon>
        <taxon>Viridiplantae</taxon>
        <taxon>Chlorophyta</taxon>
        <taxon>core chlorophytes</taxon>
        <taxon>Trebouxiophyceae</taxon>
        <taxon>Trebouxiales</taxon>
        <taxon>Trebouxiaceae</taxon>
        <taxon>Symbiochloris</taxon>
    </lineage>
</organism>
<comment type="caution">
    <text evidence="1">The sequence shown here is derived from an EMBL/GenBank/DDBJ whole genome shotgun (WGS) entry which is preliminary data.</text>
</comment>
<evidence type="ECO:0000313" key="2">
    <source>
        <dbReference type="Proteomes" id="UP001465755"/>
    </source>
</evidence>
<protein>
    <recommendedName>
        <fullName evidence="3">DUF1579 domain-containing protein</fullName>
    </recommendedName>
</protein>
<dbReference type="Proteomes" id="UP001465755">
    <property type="component" value="Unassembled WGS sequence"/>
</dbReference>
<accession>A0AAW1NWK0</accession>
<name>A0AAW1NWK0_9CHLO</name>
<evidence type="ECO:0000313" key="1">
    <source>
        <dbReference type="EMBL" id="KAK9795526.1"/>
    </source>
</evidence>
<dbReference type="EMBL" id="JALJOQ010000128">
    <property type="protein sequence ID" value="KAK9795526.1"/>
    <property type="molecule type" value="Genomic_DNA"/>
</dbReference>
<reference evidence="1 2" key="1">
    <citation type="journal article" date="2024" name="Nat. Commun.">
        <title>Phylogenomics reveals the evolutionary origins of lichenization in chlorophyte algae.</title>
        <authorList>
            <person name="Puginier C."/>
            <person name="Libourel C."/>
            <person name="Otte J."/>
            <person name="Skaloud P."/>
            <person name="Haon M."/>
            <person name="Grisel S."/>
            <person name="Petersen M."/>
            <person name="Berrin J.G."/>
            <person name="Delaux P.M."/>
            <person name="Dal Grande F."/>
            <person name="Keller J."/>
        </authorList>
    </citation>
    <scope>NUCLEOTIDE SEQUENCE [LARGE SCALE GENOMIC DNA]</scope>
    <source>
        <strain evidence="1 2">SAG 2036</strain>
    </source>
</reference>
<keyword evidence="2" id="KW-1185">Reference proteome</keyword>
<evidence type="ECO:0008006" key="3">
    <source>
        <dbReference type="Google" id="ProtNLM"/>
    </source>
</evidence>
<dbReference type="AlphaFoldDB" id="A0AAW1NWK0"/>